<gene>
    <name evidence="2" type="ORF">FBZ93_101863</name>
</gene>
<dbReference type="SMART" id="SM00421">
    <property type="entry name" value="HTH_LUXR"/>
    <property type="match status" value="1"/>
</dbReference>
<dbReference type="Proteomes" id="UP000321304">
    <property type="component" value="Unassembled WGS sequence"/>
</dbReference>
<keyword evidence="2" id="KW-0238">DNA-binding</keyword>
<dbReference type="SUPFAM" id="SSF46894">
    <property type="entry name" value="C-terminal effector domain of the bipartite response regulators"/>
    <property type="match status" value="1"/>
</dbReference>
<dbReference type="EMBL" id="VITY01000001">
    <property type="protein sequence ID" value="TWC07570.1"/>
    <property type="molecule type" value="Genomic_DNA"/>
</dbReference>
<comment type="caution">
    <text evidence="2">The sequence shown here is derived from an EMBL/GenBank/DDBJ whole genome shotgun (WGS) entry which is preliminary data.</text>
</comment>
<dbReference type="GO" id="GO:0006355">
    <property type="term" value="P:regulation of DNA-templated transcription"/>
    <property type="evidence" value="ECO:0007669"/>
    <property type="project" value="InterPro"/>
</dbReference>
<feature type="domain" description="HTH luxR-type" evidence="1">
    <location>
        <begin position="300"/>
        <end position="357"/>
    </location>
</feature>
<dbReference type="Gene3D" id="1.10.10.10">
    <property type="entry name" value="Winged helix-like DNA-binding domain superfamily/Winged helix DNA-binding domain"/>
    <property type="match status" value="1"/>
</dbReference>
<dbReference type="InterPro" id="IPR016032">
    <property type="entry name" value="Sig_transdc_resp-reg_C-effctor"/>
</dbReference>
<keyword evidence="3" id="KW-1185">Reference proteome</keyword>
<dbReference type="AlphaFoldDB" id="A0A560MJL3"/>
<reference evidence="2 3" key="1">
    <citation type="submission" date="2019-06" db="EMBL/GenBank/DDBJ databases">
        <title>Genomic Encyclopedia of Type Strains, Phase IV (KMG-V): Genome sequencing to study the core and pangenomes of soil and plant-associated prokaryotes.</title>
        <authorList>
            <person name="Whitman W."/>
        </authorList>
    </citation>
    <scope>NUCLEOTIDE SEQUENCE [LARGE SCALE GENOMIC DNA]</scope>
    <source>
        <strain evidence="2 3">BR 10355</strain>
    </source>
</reference>
<dbReference type="OrthoDB" id="7444822at2"/>
<accession>A0A560MJL3</accession>
<dbReference type="InterPro" id="IPR000792">
    <property type="entry name" value="Tscrpt_reg_LuxR_C"/>
</dbReference>
<proteinExistence type="predicted"/>
<evidence type="ECO:0000259" key="1">
    <source>
        <dbReference type="SMART" id="SM00421"/>
    </source>
</evidence>
<name>A0A560MJL3_9BRAD</name>
<dbReference type="GO" id="GO:0003677">
    <property type="term" value="F:DNA binding"/>
    <property type="evidence" value="ECO:0007669"/>
    <property type="project" value="UniProtKB-KW"/>
</dbReference>
<evidence type="ECO:0000313" key="3">
    <source>
        <dbReference type="Proteomes" id="UP000321304"/>
    </source>
</evidence>
<organism evidence="2 3">
    <name type="scientific">Bradyrhizobium macuxiense</name>
    <dbReference type="NCBI Taxonomy" id="1755647"/>
    <lineage>
        <taxon>Bacteria</taxon>
        <taxon>Pseudomonadati</taxon>
        <taxon>Pseudomonadota</taxon>
        <taxon>Alphaproteobacteria</taxon>
        <taxon>Hyphomicrobiales</taxon>
        <taxon>Nitrobacteraceae</taxon>
        <taxon>Bradyrhizobium</taxon>
    </lineage>
</organism>
<dbReference type="RefSeq" id="WP_146984680.1">
    <property type="nucleotide sequence ID" value="NZ_VITY01000001.1"/>
</dbReference>
<dbReference type="InterPro" id="IPR036388">
    <property type="entry name" value="WH-like_DNA-bd_sf"/>
</dbReference>
<evidence type="ECO:0000313" key="2">
    <source>
        <dbReference type="EMBL" id="TWC07570.1"/>
    </source>
</evidence>
<protein>
    <submittedName>
        <fullName evidence="2">DNA-binding CsgD family transcriptional regulator</fullName>
    </submittedName>
</protein>
<sequence length="365" mass="40138">MPKWKLGAVEQAFADAALNYSPWETVLDTAAALTDSFGAILLPIKGGLIPNVPFTQSMNESADAYFRDGWYLRDERNLGINIMMQRGVTDDLDISGLDKIERHPYYQEFLAPHGLRWFAGVRVACGEDIWCLSLQRTIKQGPFSEAEKKQLAKLSNHLSAGAALARAMGSATTKGAVDAFEISRTAIVLINRMGEIFQANPCAELLLRGEVRIVKRRLVGKDLKANLSLERAIHDLLWRRDRGGFLPPVPLPRLGRRPLLAYPAKLPSMTANAFADCQAIVILIDPDHVSRPAHATLQVAFGLSEAEARLAARLASGEALEEVTQRFGITKETGRNQLKSVFAKAGVHRQAELVALLAPLLDRIT</sequence>